<dbReference type="PROSITE" id="PS00871">
    <property type="entry name" value="CLPAB_2"/>
    <property type="match status" value="1"/>
</dbReference>
<dbReference type="PANTHER" id="PTHR11638:SF111">
    <property type="entry name" value="ATP-DEPENDENT CLP PROTEASE ATP-BINDING SUBUNIT CLPA"/>
    <property type="match status" value="1"/>
</dbReference>
<keyword evidence="2 7" id="KW-0677">Repeat</keyword>
<dbReference type="Gene3D" id="1.10.8.60">
    <property type="match status" value="2"/>
</dbReference>
<accession>A0ABT7NCC5</accession>
<dbReference type="SMART" id="SM01086">
    <property type="entry name" value="ClpB_D2-small"/>
    <property type="match status" value="1"/>
</dbReference>
<evidence type="ECO:0000259" key="10">
    <source>
        <dbReference type="PROSITE" id="PS51903"/>
    </source>
</evidence>
<evidence type="ECO:0000256" key="8">
    <source>
        <dbReference type="RuleBase" id="RU004432"/>
    </source>
</evidence>
<dbReference type="InterPro" id="IPR028299">
    <property type="entry name" value="ClpA/B_CS2"/>
</dbReference>
<dbReference type="Pfam" id="PF07724">
    <property type="entry name" value="AAA_2"/>
    <property type="match status" value="1"/>
</dbReference>
<comment type="caution">
    <text evidence="11">The sequence shown here is derived from an EMBL/GenBank/DDBJ whole genome shotgun (WGS) entry which is preliminary data.</text>
</comment>
<evidence type="ECO:0000256" key="5">
    <source>
        <dbReference type="ARBA" id="ARBA00023186"/>
    </source>
</evidence>
<keyword evidence="3 8" id="KW-0547">Nucleotide-binding</keyword>
<dbReference type="SUPFAM" id="SSF52540">
    <property type="entry name" value="P-loop containing nucleoside triphosphate hydrolases"/>
    <property type="match status" value="2"/>
</dbReference>
<dbReference type="SMART" id="SM00382">
    <property type="entry name" value="AAA"/>
    <property type="match status" value="2"/>
</dbReference>
<dbReference type="NCBIfam" id="TIGR02639">
    <property type="entry name" value="ClpA"/>
    <property type="match status" value="1"/>
</dbReference>
<evidence type="ECO:0000256" key="9">
    <source>
        <dbReference type="SAM" id="MobiDB-lite"/>
    </source>
</evidence>
<dbReference type="CDD" id="cd19499">
    <property type="entry name" value="RecA-like_ClpB_Hsp104-like"/>
    <property type="match status" value="1"/>
</dbReference>
<dbReference type="Pfam" id="PF02861">
    <property type="entry name" value="Clp_N"/>
    <property type="match status" value="1"/>
</dbReference>
<evidence type="ECO:0000256" key="2">
    <source>
        <dbReference type="ARBA" id="ARBA00022737"/>
    </source>
</evidence>
<dbReference type="CDD" id="cd00009">
    <property type="entry name" value="AAA"/>
    <property type="match status" value="1"/>
</dbReference>
<dbReference type="SUPFAM" id="SSF81923">
    <property type="entry name" value="Double Clp-N motif"/>
    <property type="match status" value="1"/>
</dbReference>
<dbReference type="InterPro" id="IPR018368">
    <property type="entry name" value="ClpA/B_CS1"/>
</dbReference>
<dbReference type="Gene3D" id="3.40.50.300">
    <property type="entry name" value="P-loop containing nucleotide triphosphate hydrolases"/>
    <property type="match status" value="2"/>
</dbReference>
<dbReference type="InterPro" id="IPR013461">
    <property type="entry name" value="ClpA"/>
</dbReference>
<dbReference type="InterPro" id="IPR001270">
    <property type="entry name" value="ClpA/B"/>
</dbReference>
<keyword evidence="11" id="KW-0456">Lyase</keyword>
<sequence length="772" mass="84714">MIAQELEVSLHMAFVEARQQRHEFITVEHLLLALLDNPSAAEVLRACSANIDDLRGSLTNFIKDNTPQVAGTDDVDTQPTLGFQRVIQRAIMHVQSTGNGKKEVTGANVLVAIFGEKDSHAVYYLHQQGVTRLDVVNFIAHGIKKSDPPEPAKNNESGPGEGEEGTAEKNEKASPLEQFTQNLNQLAKEGKIDPLIGREYEVERVIQILCRRRKNNPLLVGEAGVGKTAIAEGLAWRITQGEVPEILAESNVYSLDMGALLAGTKYRGDFEQRLKGVLKSLKDKPNAVLFIDEIHTLIGAGAASGGTLDASNLLKPALSSGQLKCIGATTFTEYRGIFEKDAALSRRFQKVDVVEPTVAETIEILKGLKSRFEEHHSVKYATAALQAAAELSAKYINDRHLPDKAIDVIDEAGAAQRIQIASKRKKTIGKTEVEEIVAKIARIPPANVSNDDRSKLQTLERDLKSVVFGQDKALEVLSSAVKMARSGLGKPDKPIGSYLFSGPTGVGKTEAAKQLAFIMGVELIRFDMSEYMERHAVSRLIGAPPGYVGFDQGGLLTEAITKKPHAVLLLDEIEKAHPDIFNVLLQVMDHGTLTDNNGRKADFRNVIIIMTTNAGAETMNKATIGFTNPRQAGDEMGDIKRLFTPEFRNRLDAIVSFKPLDEQIILRVVDKFLLQLETQLAEKKVEVTFTDKLRKHLAKKGFDPLMGARPMQRLIQDTIRRALADELLFGRLTEGGRLEVDLDDNDEVLLDISPVPKKEGKSKPEAEETAAG</sequence>
<evidence type="ECO:0000313" key="11">
    <source>
        <dbReference type="EMBL" id="MDM0045602.1"/>
    </source>
</evidence>
<feature type="domain" description="Clp R" evidence="10">
    <location>
        <begin position="1"/>
        <end position="146"/>
    </location>
</feature>
<dbReference type="InterPro" id="IPR041546">
    <property type="entry name" value="ClpA/ClpB_AAA_lid"/>
</dbReference>
<dbReference type="GO" id="GO:0006508">
    <property type="term" value="P:proteolysis"/>
    <property type="evidence" value="ECO:0007669"/>
    <property type="project" value="UniProtKB-KW"/>
</dbReference>
<dbReference type="InterPro" id="IPR019489">
    <property type="entry name" value="Clp_ATPase_C"/>
</dbReference>
<dbReference type="InterPro" id="IPR027417">
    <property type="entry name" value="P-loop_NTPase"/>
</dbReference>
<dbReference type="Gene3D" id="1.10.1780.10">
    <property type="entry name" value="Clp, N-terminal domain"/>
    <property type="match status" value="1"/>
</dbReference>
<dbReference type="PROSITE" id="PS51903">
    <property type="entry name" value="CLP_R"/>
    <property type="match status" value="1"/>
</dbReference>
<gene>
    <name evidence="11" type="primary">clpA</name>
    <name evidence="11" type="ORF">QTH91_14000</name>
</gene>
<dbReference type="InterPro" id="IPR036628">
    <property type="entry name" value="Clp_N_dom_sf"/>
</dbReference>
<keyword evidence="11" id="KW-0378">Hydrolase</keyword>
<evidence type="ECO:0000256" key="4">
    <source>
        <dbReference type="ARBA" id="ARBA00022840"/>
    </source>
</evidence>
<dbReference type="RefSeq" id="WP_286660724.1">
    <property type="nucleotide sequence ID" value="NZ_JASZYV010000003.1"/>
</dbReference>
<dbReference type="Pfam" id="PF10431">
    <property type="entry name" value="ClpB_D2-small"/>
    <property type="match status" value="1"/>
</dbReference>
<feature type="region of interest" description="Disordered" evidence="9">
    <location>
        <begin position="144"/>
        <end position="175"/>
    </location>
</feature>
<reference evidence="11" key="1">
    <citation type="submission" date="2023-06" db="EMBL/GenBank/DDBJ databases">
        <authorList>
            <person name="Jiang Y."/>
            <person name="Liu Q."/>
        </authorList>
    </citation>
    <scope>NUCLEOTIDE SEQUENCE</scope>
    <source>
        <strain evidence="11">CGMCC 1.12089</strain>
    </source>
</reference>
<dbReference type="Proteomes" id="UP001174908">
    <property type="component" value="Unassembled WGS sequence"/>
</dbReference>
<dbReference type="EMBL" id="JASZYV010000003">
    <property type="protein sequence ID" value="MDM0045602.1"/>
    <property type="molecule type" value="Genomic_DNA"/>
</dbReference>
<dbReference type="InterPro" id="IPR003593">
    <property type="entry name" value="AAA+_ATPase"/>
</dbReference>
<keyword evidence="4 8" id="KW-0067">ATP-binding</keyword>
<keyword evidence="5 8" id="KW-0143">Chaperone</keyword>
<dbReference type="GO" id="GO:0005524">
    <property type="term" value="F:ATP binding"/>
    <property type="evidence" value="ECO:0007669"/>
    <property type="project" value="UniProtKB-KW"/>
</dbReference>
<dbReference type="PANTHER" id="PTHR11638">
    <property type="entry name" value="ATP-DEPENDENT CLP PROTEASE"/>
    <property type="match status" value="1"/>
</dbReference>
<evidence type="ECO:0000256" key="7">
    <source>
        <dbReference type="PROSITE-ProRule" id="PRU01251"/>
    </source>
</evidence>
<name>A0ABT7NCC5_9BURK</name>
<dbReference type="Pfam" id="PF17871">
    <property type="entry name" value="AAA_lid_9"/>
    <property type="match status" value="1"/>
</dbReference>
<feature type="region of interest" description="Disordered" evidence="9">
    <location>
        <begin position="751"/>
        <end position="772"/>
    </location>
</feature>
<dbReference type="GO" id="GO:0016829">
    <property type="term" value="F:lyase activity"/>
    <property type="evidence" value="ECO:0007669"/>
    <property type="project" value="UniProtKB-KW"/>
</dbReference>
<dbReference type="GO" id="GO:0008233">
    <property type="term" value="F:peptidase activity"/>
    <property type="evidence" value="ECO:0007669"/>
    <property type="project" value="UniProtKB-KW"/>
</dbReference>
<comment type="function">
    <text evidence="6">Part of a stress-induced multi-chaperone system, it is involved in the recovery of the cell from heat-induced damage, in cooperation with DnaK, DnaJ and GrpE. Acts before DnaK, in the processing of protein aggregates. Protein binding stimulates the ATPase activity; ATP hydrolysis unfolds the denatured protein aggregates, which probably helps expose new hydrophobic binding sites on the surface of ClpB-bound aggregates, contributing to the solubilization and refolding of denatured protein aggregates by DnaK.</text>
</comment>
<evidence type="ECO:0000256" key="3">
    <source>
        <dbReference type="ARBA" id="ARBA00022741"/>
    </source>
</evidence>
<proteinExistence type="inferred from homology"/>
<organism evidence="11 12">
    <name type="scientific">Variovorax dokdonensis</name>
    <dbReference type="NCBI Taxonomy" id="344883"/>
    <lineage>
        <taxon>Bacteria</taxon>
        <taxon>Pseudomonadati</taxon>
        <taxon>Pseudomonadota</taxon>
        <taxon>Betaproteobacteria</taxon>
        <taxon>Burkholderiales</taxon>
        <taxon>Comamonadaceae</taxon>
        <taxon>Variovorax</taxon>
    </lineage>
</organism>
<protein>
    <submittedName>
        <fullName evidence="11">ATP-dependent Clp protease ATP-binding subunit ClpA</fullName>
    </submittedName>
</protein>
<dbReference type="InterPro" id="IPR003959">
    <property type="entry name" value="ATPase_AAA_core"/>
</dbReference>
<evidence type="ECO:0000313" key="12">
    <source>
        <dbReference type="Proteomes" id="UP001174908"/>
    </source>
</evidence>
<evidence type="ECO:0000256" key="1">
    <source>
        <dbReference type="ARBA" id="ARBA00008675"/>
    </source>
</evidence>
<feature type="compositionally biased region" description="Basic and acidic residues" evidence="9">
    <location>
        <begin position="756"/>
        <end position="766"/>
    </location>
</feature>
<keyword evidence="11" id="KW-0645">Protease</keyword>
<dbReference type="InterPro" id="IPR004176">
    <property type="entry name" value="Clp_R_N"/>
</dbReference>
<evidence type="ECO:0000256" key="6">
    <source>
        <dbReference type="ARBA" id="ARBA00025613"/>
    </source>
</evidence>
<dbReference type="InterPro" id="IPR050130">
    <property type="entry name" value="ClpA_ClpB"/>
</dbReference>
<keyword evidence="12" id="KW-1185">Reference proteome</keyword>
<dbReference type="Pfam" id="PF00004">
    <property type="entry name" value="AAA"/>
    <property type="match status" value="1"/>
</dbReference>
<comment type="similarity">
    <text evidence="1 8">Belongs to the ClpA/ClpB family.</text>
</comment>
<dbReference type="PROSITE" id="PS00870">
    <property type="entry name" value="CLPAB_1"/>
    <property type="match status" value="1"/>
</dbReference>
<dbReference type="PRINTS" id="PR00300">
    <property type="entry name" value="CLPPROTEASEA"/>
</dbReference>